<evidence type="ECO:0000259" key="2">
    <source>
        <dbReference type="PROSITE" id="PS51186"/>
    </source>
</evidence>
<evidence type="ECO:0000313" key="4">
    <source>
        <dbReference type="Proteomes" id="UP000324194"/>
    </source>
</evidence>
<organism evidence="3 4">
    <name type="scientific">Aquicella siphonis</name>
    <dbReference type="NCBI Taxonomy" id="254247"/>
    <lineage>
        <taxon>Bacteria</taxon>
        <taxon>Pseudomonadati</taxon>
        <taxon>Pseudomonadota</taxon>
        <taxon>Gammaproteobacteria</taxon>
        <taxon>Legionellales</taxon>
        <taxon>Coxiellaceae</taxon>
        <taxon>Aquicella</taxon>
    </lineage>
</organism>
<dbReference type="Proteomes" id="UP000324194">
    <property type="component" value="Chromosome 1"/>
</dbReference>
<dbReference type="PROSITE" id="PS51186">
    <property type="entry name" value="GNAT"/>
    <property type="match status" value="1"/>
</dbReference>
<dbReference type="RefSeq" id="WP_148339003.1">
    <property type="nucleotide sequence ID" value="NZ_LR699119.1"/>
</dbReference>
<proteinExistence type="predicted"/>
<dbReference type="EMBL" id="LR699119">
    <property type="protein sequence ID" value="VVC75722.1"/>
    <property type="molecule type" value="Genomic_DNA"/>
</dbReference>
<dbReference type="PANTHER" id="PTHR13947">
    <property type="entry name" value="GNAT FAMILY N-ACETYLTRANSFERASE"/>
    <property type="match status" value="1"/>
</dbReference>
<feature type="domain" description="N-acetyltransferase" evidence="2">
    <location>
        <begin position="9"/>
        <end position="177"/>
    </location>
</feature>
<dbReference type="OrthoDB" id="5292888at2"/>
<name>A0A5E4PGX4_9COXI</name>
<dbReference type="AlphaFoldDB" id="A0A5E4PGX4"/>
<dbReference type="KEGG" id="asip:AQUSIP_10120"/>
<reference evidence="3 4" key="1">
    <citation type="submission" date="2019-08" db="EMBL/GenBank/DDBJ databases">
        <authorList>
            <person name="Guy L."/>
        </authorList>
    </citation>
    <scope>NUCLEOTIDE SEQUENCE [LARGE SCALE GENOMIC DNA]</scope>
    <source>
        <strain evidence="3 4">SGT-108</strain>
    </source>
</reference>
<dbReference type="PANTHER" id="PTHR13947:SF37">
    <property type="entry name" value="LD18367P"/>
    <property type="match status" value="1"/>
</dbReference>
<dbReference type="Pfam" id="PF00583">
    <property type="entry name" value="Acetyltransf_1"/>
    <property type="match status" value="1"/>
</dbReference>
<keyword evidence="1" id="KW-0808">Transferase</keyword>
<dbReference type="GO" id="GO:0008080">
    <property type="term" value="F:N-acetyltransferase activity"/>
    <property type="evidence" value="ECO:0007669"/>
    <property type="project" value="InterPro"/>
</dbReference>
<protein>
    <recommendedName>
        <fullName evidence="2">N-acetyltransferase domain-containing protein</fullName>
    </recommendedName>
</protein>
<evidence type="ECO:0000256" key="1">
    <source>
        <dbReference type="ARBA" id="ARBA00022679"/>
    </source>
</evidence>
<dbReference type="CDD" id="cd04301">
    <property type="entry name" value="NAT_SF"/>
    <property type="match status" value="1"/>
</dbReference>
<accession>A0A5E4PGX4</accession>
<gene>
    <name evidence="3" type="ORF">AQUSIP_10120</name>
</gene>
<dbReference type="InterPro" id="IPR016181">
    <property type="entry name" value="Acyl_CoA_acyltransferase"/>
</dbReference>
<evidence type="ECO:0000313" key="3">
    <source>
        <dbReference type="EMBL" id="VVC75722.1"/>
    </source>
</evidence>
<sequence length="179" mass="20966">MKAYSLQTIEIRLAALDDIQEMVDIKIDKLHVGEPVHPLDGMMQELFLREFKKRWEIRLKQGVDTLLITADRQIVGFVSYSAYEDPARSLLRAAEISHLYILPDIRRKRLGSRLCRAALVKIREGGFDNVVVWVPSCSRPSIRFYEQLDFKPMACERIERIRDQIELREICYQLELKST</sequence>
<dbReference type="InterPro" id="IPR000182">
    <property type="entry name" value="GNAT_dom"/>
</dbReference>
<dbReference type="InterPro" id="IPR050769">
    <property type="entry name" value="NAT_camello-type"/>
</dbReference>
<dbReference type="SUPFAM" id="SSF55729">
    <property type="entry name" value="Acyl-CoA N-acyltransferases (Nat)"/>
    <property type="match status" value="1"/>
</dbReference>
<dbReference type="Gene3D" id="3.40.630.30">
    <property type="match status" value="1"/>
</dbReference>
<keyword evidence="4" id="KW-1185">Reference proteome</keyword>